<evidence type="ECO:0000313" key="5">
    <source>
        <dbReference type="Proteomes" id="UP000260812"/>
    </source>
</evidence>
<organism evidence="4 5">
    <name type="scientific">Eisenbergiella massiliensis</name>
    <dbReference type="NCBI Taxonomy" id="1720294"/>
    <lineage>
        <taxon>Bacteria</taxon>
        <taxon>Bacillati</taxon>
        <taxon>Bacillota</taxon>
        <taxon>Clostridia</taxon>
        <taxon>Lachnospirales</taxon>
        <taxon>Lachnospiraceae</taxon>
        <taxon>Eisenbergiella</taxon>
    </lineage>
</organism>
<keyword evidence="5" id="KW-1185">Reference proteome</keyword>
<dbReference type="PROSITE" id="PS50977">
    <property type="entry name" value="HTH_TETR_2"/>
    <property type="match status" value="1"/>
</dbReference>
<dbReference type="EMBL" id="QVLV01000020">
    <property type="protein sequence ID" value="RGE56859.1"/>
    <property type="molecule type" value="Genomic_DNA"/>
</dbReference>
<protein>
    <submittedName>
        <fullName evidence="4">TetR/AcrR family transcriptional regulator</fullName>
    </submittedName>
</protein>
<dbReference type="GeneID" id="97989481"/>
<dbReference type="PANTHER" id="PTHR43479">
    <property type="entry name" value="ACREF/ENVCD OPERON REPRESSOR-RELATED"/>
    <property type="match status" value="1"/>
</dbReference>
<feature type="domain" description="HTH tetR-type" evidence="3">
    <location>
        <begin position="8"/>
        <end position="68"/>
    </location>
</feature>
<dbReference type="SUPFAM" id="SSF46689">
    <property type="entry name" value="Homeodomain-like"/>
    <property type="match status" value="1"/>
</dbReference>
<dbReference type="RefSeq" id="WP_102288217.1">
    <property type="nucleotide sequence ID" value="NZ_JBKUNB010000025.1"/>
</dbReference>
<evidence type="ECO:0000259" key="3">
    <source>
        <dbReference type="PROSITE" id="PS50977"/>
    </source>
</evidence>
<evidence type="ECO:0000256" key="1">
    <source>
        <dbReference type="ARBA" id="ARBA00023125"/>
    </source>
</evidence>
<keyword evidence="1 2" id="KW-0238">DNA-binding</keyword>
<dbReference type="PANTHER" id="PTHR43479:SF11">
    <property type="entry name" value="ACREF_ENVCD OPERON REPRESSOR-RELATED"/>
    <property type="match status" value="1"/>
</dbReference>
<dbReference type="Proteomes" id="UP000260812">
    <property type="component" value="Unassembled WGS sequence"/>
</dbReference>
<sequence>MRVSKEPEVRKQEMLDTAMRVFAEKGFEATTMKDIAAEMNVVSGLCYHYFQNKQQLYEEALTHYAEECSEPFIQIFRNTKQPLEECMKAVIAFLYQEEGKYKYASFFDKKGNEFFHRQLSMHMEEKIAPYLAEYLRCRSEMGEINVDYPEQTALFILSGQSPILIDERIPLKEKTELLHKLIYKILQ</sequence>
<evidence type="ECO:0000256" key="2">
    <source>
        <dbReference type="PROSITE-ProRule" id="PRU00335"/>
    </source>
</evidence>
<comment type="caution">
    <text evidence="4">The sequence shown here is derived from an EMBL/GenBank/DDBJ whole genome shotgun (WGS) entry which is preliminary data.</text>
</comment>
<accession>A0A3E3HYI3</accession>
<dbReference type="InterPro" id="IPR050624">
    <property type="entry name" value="HTH-type_Tx_Regulator"/>
</dbReference>
<dbReference type="Gene3D" id="1.10.357.10">
    <property type="entry name" value="Tetracycline Repressor, domain 2"/>
    <property type="match status" value="1"/>
</dbReference>
<name>A0A3E3HYI3_9FIRM</name>
<feature type="DNA-binding region" description="H-T-H motif" evidence="2">
    <location>
        <begin position="31"/>
        <end position="50"/>
    </location>
</feature>
<gene>
    <name evidence="4" type="ORF">DXC51_22110</name>
</gene>
<dbReference type="GO" id="GO:0003677">
    <property type="term" value="F:DNA binding"/>
    <property type="evidence" value="ECO:0007669"/>
    <property type="project" value="UniProtKB-UniRule"/>
</dbReference>
<dbReference type="PRINTS" id="PR00455">
    <property type="entry name" value="HTHTETR"/>
</dbReference>
<evidence type="ECO:0000313" key="4">
    <source>
        <dbReference type="EMBL" id="RGE56859.1"/>
    </source>
</evidence>
<dbReference type="InterPro" id="IPR009057">
    <property type="entry name" value="Homeodomain-like_sf"/>
</dbReference>
<proteinExistence type="predicted"/>
<dbReference type="InterPro" id="IPR001647">
    <property type="entry name" value="HTH_TetR"/>
</dbReference>
<dbReference type="AlphaFoldDB" id="A0A3E3HYI3"/>
<dbReference type="Pfam" id="PF00440">
    <property type="entry name" value="TetR_N"/>
    <property type="match status" value="1"/>
</dbReference>
<reference evidence="4" key="1">
    <citation type="submission" date="2018-08" db="EMBL/GenBank/DDBJ databases">
        <title>A genome reference for cultivated species of the human gut microbiota.</title>
        <authorList>
            <person name="Zou Y."/>
            <person name="Xue W."/>
            <person name="Luo G."/>
        </authorList>
    </citation>
    <scope>NUCLEOTIDE SEQUENCE [LARGE SCALE GENOMIC DNA]</scope>
    <source>
        <strain evidence="4">TF05-5AC</strain>
    </source>
</reference>